<dbReference type="SUPFAM" id="SSF56219">
    <property type="entry name" value="DNase I-like"/>
    <property type="match status" value="1"/>
</dbReference>
<keyword evidence="1" id="KW-0378">Hydrolase</keyword>
<keyword evidence="1" id="KW-0031">Aminopeptidase</keyword>
<comment type="caution">
    <text evidence="1">The sequence shown here is derived from an EMBL/GenBank/DDBJ whole genome shotgun (WGS) entry which is preliminary data.</text>
</comment>
<dbReference type="AlphaFoldDB" id="A0A837DVP1"/>
<proteinExistence type="predicted"/>
<organism evidence="1 2">
    <name type="scientific">Ligilactobacillus ruminis DPC 6832</name>
    <dbReference type="NCBI Taxonomy" id="1402208"/>
    <lineage>
        <taxon>Bacteria</taxon>
        <taxon>Bacillati</taxon>
        <taxon>Bacillota</taxon>
        <taxon>Bacilli</taxon>
        <taxon>Lactobacillales</taxon>
        <taxon>Lactobacillaceae</taxon>
        <taxon>Ligilactobacillus</taxon>
    </lineage>
</organism>
<dbReference type="GO" id="GO:0004177">
    <property type="term" value="F:aminopeptidase activity"/>
    <property type="evidence" value="ECO:0007669"/>
    <property type="project" value="UniProtKB-KW"/>
</dbReference>
<dbReference type="Proteomes" id="UP000031011">
    <property type="component" value="Unassembled WGS sequence"/>
</dbReference>
<protein>
    <submittedName>
        <fullName evidence="1">L-aminopeptidase-D-esterase</fullName>
    </submittedName>
</protein>
<reference evidence="1 2" key="1">
    <citation type="journal article" date="2015" name="BMC Microbiol.">
        <title>Lactobacillus ruminis strains cluster according to their mammalian gut source.</title>
        <authorList>
            <person name="O' Donnell M.M."/>
            <person name="Harris H.M."/>
            <person name="Lynch D.B."/>
            <person name="Ross R.P."/>
            <person name="O'Toole P.W."/>
        </authorList>
    </citation>
    <scope>NUCLEOTIDE SEQUENCE [LARGE SCALE GENOMIC DNA]</scope>
    <source>
        <strain evidence="1 2">DPC 6832</strain>
    </source>
</reference>
<dbReference type="EMBL" id="AWYA01000074">
    <property type="protein sequence ID" value="KIC04899.1"/>
    <property type="molecule type" value="Genomic_DNA"/>
</dbReference>
<evidence type="ECO:0000313" key="1">
    <source>
        <dbReference type="EMBL" id="KIC04899.1"/>
    </source>
</evidence>
<evidence type="ECO:0000313" key="2">
    <source>
        <dbReference type="Proteomes" id="UP000031011"/>
    </source>
</evidence>
<gene>
    <name evidence="1" type="ORF">LRN_1582</name>
</gene>
<sequence length="248" mass="28646">MEVLSVNCNKCGGVRPNGKGEIYDTLIVKQIKNMVEDFLELEENNVIFFNEINNAKNNFKAFENLFDEEKYIIHKPSNFEAFNNKNHPYGFTIAITKRFSVWEKTRAIELIDRKSGDLSYANKSVALQNGDIILLGVHIPYDIEYWDEIINYFEKNHEKRIYIVGDYNVFDESNRKLKFEELKTKGAIDVWLNMGGDNSHITCTTGKRLDYLLSSVIGVSSIKKMGYIDSLRLNGFTDHSGVLFEVER</sequence>
<dbReference type="Gene3D" id="3.60.10.10">
    <property type="entry name" value="Endonuclease/exonuclease/phosphatase"/>
    <property type="match status" value="1"/>
</dbReference>
<accession>A0A837DVP1</accession>
<keyword evidence="1" id="KW-0645">Protease</keyword>
<name>A0A837DVP1_9LACO</name>
<dbReference type="InterPro" id="IPR036691">
    <property type="entry name" value="Endo/exonu/phosph_ase_sf"/>
</dbReference>